<reference evidence="2" key="1">
    <citation type="journal article" date="2013" name="Genome">
        <title>Draft Genome Sequences of Porphyromonas crevioricanis JCM 15906T and Porphyromonas cansulci JCM 13913T Isolated from a Canine Oral Cavity.</title>
        <authorList>
            <person name="Sakamoto M."/>
            <person name="Tanaka N."/>
            <person name="Shiwa Y."/>
            <person name="Yoshikawa H."/>
            <person name="Ohkuma M."/>
        </authorList>
    </citation>
    <scope>NUCLEOTIDE SEQUENCE [LARGE SCALE GENOMIC DNA]</scope>
    <source>
        <strain evidence="2">JCM 15906</strain>
    </source>
</reference>
<proteinExistence type="predicted"/>
<sequence length="37" mass="4165">MKSGDCRGGYKDLHDDLSYFFSRLMSVSSYPLSNSSI</sequence>
<protein>
    <submittedName>
        <fullName evidence="1">Uncharacterized protein</fullName>
    </submittedName>
</protein>
<comment type="caution">
    <text evidence="1">The sequence shown here is derived from an EMBL/GenBank/DDBJ whole genome shotgun (WGS) entry which is preliminary data.</text>
</comment>
<dbReference type="Proteomes" id="UP000018031">
    <property type="component" value="Unassembled WGS sequence"/>
</dbReference>
<organism evidence="1 2">
    <name type="scientific">Porphyromonas crevioricanis JCM 15906</name>
    <dbReference type="NCBI Taxonomy" id="1305617"/>
    <lineage>
        <taxon>Bacteria</taxon>
        <taxon>Pseudomonadati</taxon>
        <taxon>Bacteroidota</taxon>
        <taxon>Bacteroidia</taxon>
        <taxon>Bacteroidales</taxon>
        <taxon>Porphyromonadaceae</taxon>
        <taxon>Porphyromonas</taxon>
    </lineage>
</organism>
<dbReference type="EMBL" id="BAOU01000030">
    <property type="protein sequence ID" value="GAD05519.1"/>
    <property type="molecule type" value="Genomic_DNA"/>
</dbReference>
<evidence type="ECO:0000313" key="2">
    <source>
        <dbReference type="Proteomes" id="UP000018031"/>
    </source>
</evidence>
<evidence type="ECO:0000313" key="1">
    <source>
        <dbReference type="EMBL" id="GAD05519.1"/>
    </source>
</evidence>
<accession>T1DT01</accession>
<gene>
    <name evidence="1" type="ORF">PORCRE_1223</name>
</gene>
<name>T1DT01_9PORP</name>
<dbReference type="AlphaFoldDB" id="T1DT01"/>
<reference evidence="1 2" key="2">
    <citation type="journal article" date="2013" name="Genome Announc.">
        <title>Draft Genome Sequences of Porphyromonas crevioricanis JCM 15906T and Porphyromonas cansulci JCM 13913T Isolated from a Canine Oral Cavity.</title>
        <authorList>
            <person name="Sakamoto M."/>
            <person name="Tanaka N."/>
            <person name="Shiwa Y."/>
            <person name="Yoshikawa H."/>
            <person name="Ohkuma M."/>
        </authorList>
    </citation>
    <scope>NUCLEOTIDE SEQUENCE [LARGE SCALE GENOMIC DNA]</scope>
    <source>
        <strain evidence="1 2">JCM 15906</strain>
    </source>
</reference>